<comment type="caution">
    <text evidence="1">The sequence shown here is derived from an EMBL/GenBank/DDBJ whole genome shotgun (WGS) entry which is preliminary data.</text>
</comment>
<protein>
    <submittedName>
        <fullName evidence="1">Uncharacterized protein</fullName>
    </submittedName>
</protein>
<sequence>MAAVAVDEVTIGWADATHTKIRVTWTETAPVANTLRLEVGWWEEPLPLGSVAATAPNEALINTSYLGYKTSNESAQIVVADPAGNEARSVSFDRYLRQGSAPNLALAPDRSLRWTLPAEQPDTTPNDPLDLAGTTKYTPRLVLDMQPRVVGDCGELRLPTTSEDSGLIPEQGKPSDVTIGTANEWNPRGASDEFGGTIATTGLTVTGPSSTPYGSALQLTGEVRYRYITMNAADVCKETSYLLPNEPLVLQGRNSSTSPWYVVGNLKTDVYGRYTATVKNPGGREYRVVRPDTSWINGFQYGAAASLTVRATTRLVSAKFVQPVISLGTRPQAYLWVDPAGTQKAALQFKNASGAWQGLTYKTLYAGRGLVSFPWNRRGSVQFRWWVPGSTTSTGLVVDPVYSSPFSLTVR</sequence>
<dbReference type="RefSeq" id="WP_238165387.1">
    <property type="nucleotide sequence ID" value="NZ_SNWQ01000002.1"/>
</dbReference>
<organism evidence="1 2">
    <name type="scientific">Kribbella caucasensis</name>
    <dbReference type="NCBI Taxonomy" id="2512215"/>
    <lineage>
        <taxon>Bacteria</taxon>
        <taxon>Bacillati</taxon>
        <taxon>Actinomycetota</taxon>
        <taxon>Actinomycetes</taxon>
        <taxon>Propionibacteriales</taxon>
        <taxon>Kribbellaceae</taxon>
        <taxon>Kribbella</taxon>
    </lineage>
</organism>
<keyword evidence="2" id="KW-1185">Reference proteome</keyword>
<evidence type="ECO:0000313" key="1">
    <source>
        <dbReference type="EMBL" id="TDO52577.1"/>
    </source>
</evidence>
<gene>
    <name evidence="1" type="ORF">EV643_102416</name>
</gene>
<accession>A0A4R6KLY6</accession>
<proteinExistence type="predicted"/>
<dbReference type="AlphaFoldDB" id="A0A4R6KLY6"/>
<evidence type="ECO:0000313" key="2">
    <source>
        <dbReference type="Proteomes" id="UP000295388"/>
    </source>
</evidence>
<dbReference type="Proteomes" id="UP000295388">
    <property type="component" value="Unassembled WGS sequence"/>
</dbReference>
<reference evidence="1 2" key="1">
    <citation type="submission" date="2019-03" db="EMBL/GenBank/DDBJ databases">
        <title>Genomic Encyclopedia of Type Strains, Phase III (KMG-III): the genomes of soil and plant-associated and newly described type strains.</title>
        <authorList>
            <person name="Whitman W."/>
        </authorList>
    </citation>
    <scope>NUCLEOTIDE SEQUENCE [LARGE SCALE GENOMIC DNA]</scope>
    <source>
        <strain evidence="1 2">VKM Ac-2527</strain>
    </source>
</reference>
<name>A0A4R6KLY6_9ACTN</name>
<dbReference type="EMBL" id="SNWQ01000002">
    <property type="protein sequence ID" value="TDO52577.1"/>
    <property type="molecule type" value="Genomic_DNA"/>
</dbReference>